<dbReference type="EMBL" id="SGIT01000001">
    <property type="protein sequence ID" value="RZF61438.1"/>
    <property type="molecule type" value="Genomic_DNA"/>
</dbReference>
<evidence type="ECO:0000256" key="4">
    <source>
        <dbReference type="ARBA" id="ARBA00023136"/>
    </source>
</evidence>
<proteinExistence type="inferred from homology"/>
<name>A0A4V2DCG8_9SPHI</name>
<dbReference type="RefSeq" id="WP_130139667.1">
    <property type="nucleotide sequence ID" value="NZ_SGIT01000001.1"/>
</dbReference>
<organism evidence="8 9">
    <name type="scientific">Sphingobacterium corticibacterium</name>
    <dbReference type="NCBI Taxonomy" id="2484746"/>
    <lineage>
        <taxon>Bacteria</taxon>
        <taxon>Pseudomonadati</taxon>
        <taxon>Bacteroidota</taxon>
        <taxon>Sphingobacteriia</taxon>
        <taxon>Sphingobacteriales</taxon>
        <taxon>Sphingobacteriaceae</taxon>
        <taxon>Sphingobacterium</taxon>
    </lineage>
</organism>
<dbReference type="GO" id="GO:0009279">
    <property type="term" value="C:cell outer membrane"/>
    <property type="evidence" value="ECO:0007669"/>
    <property type="project" value="UniProtKB-SubCell"/>
</dbReference>
<sequence length="559" mass="64591">MRYYIYITSILLILTAGCTKDFLERAPSDFIDENEVFTNIDNAEAFLNNAYSYLPDLLNKGGTGGDFNLGSGTGEGVNMWNEHTKLSIDFNNGNWNPLSFPLDNRWSQYYNAIRRINIFIKNHELIPEEAGNQNNTFRKQRLLGEAYGLRAFYYFQLIKMWGPVPLIDRPLDPNVPEDYLISRTPIENVVDFIRSDIDRAISILPPRISGADYGRFSGLTARALLSRVLLYYASPLFNPENIKSRWEEAAAASLEAISLCESNGHTLSLVSQNGKKNYERIFIELNNPEVIWSRASDSYWWDFWSESLGYGGWYGEAPIQEMVDSYEMVATGQLPVLSYNADGTQRVNPTSTYDSNNPFVGRDPRFYQSILYHGAQWKGRVVNVKPGGLDYYTDRPRINYFWRKGMLEERNLVTNTGLSSRRFVLFRLAELYLNYAEAKNEILSSPDQSSYDAVNTIRQRAGLLNLPANLSQSEFRQRLYRERKVEFVLEGQYFWDVRRWKIAHVVDQGPVRKISVSADGKYTYPIWNVRVFNQNKHYFFPIPQLEIDKNPALEQNPGW</sequence>
<protein>
    <submittedName>
        <fullName evidence="8">RagB/SusD family nutrient uptake outer membrane protein</fullName>
    </submittedName>
</protein>
<gene>
    <name evidence="8" type="ORF">EWE74_00920</name>
</gene>
<dbReference type="OrthoDB" id="608091at2"/>
<feature type="domain" description="RagB/SusD" evidence="6">
    <location>
        <begin position="289"/>
        <end position="559"/>
    </location>
</feature>
<dbReference type="Gene3D" id="1.25.40.390">
    <property type="match status" value="1"/>
</dbReference>
<evidence type="ECO:0000313" key="9">
    <source>
        <dbReference type="Proteomes" id="UP000292855"/>
    </source>
</evidence>
<dbReference type="InterPro" id="IPR012944">
    <property type="entry name" value="SusD_RagB_dom"/>
</dbReference>
<dbReference type="InterPro" id="IPR011990">
    <property type="entry name" value="TPR-like_helical_dom_sf"/>
</dbReference>
<feature type="domain" description="SusD-like N-terminal" evidence="7">
    <location>
        <begin position="36"/>
        <end position="230"/>
    </location>
</feature>
<evidence type="ECO:0000259" key="7">
    <source>
        <dbReference type="Pfam" id="PF14322"/>
    </source>
</evidence>
<evidence type="ECO:0000256" key="5">
    <source>
        <dbReference type="ARBA" id="ARBA00023237"/>
    </source>
</evidence>
<evidence type="ECO:0000256" key="1">
    <source>
        <dbReference type="ARBA" id="ARBA00004442"/>
    </source>
</evidence>
<dbReference type="Pfam" id="PF07980">
    <property type="entry name" value="SusD_RagB"/>
    <property type="match status" value="1"/>
</dbReference>
<keyword evidence="4" id="KW-0472">Membrane</keyword>
<dbReference type="Proteomes" id="UP000292855">
    <property type="component" value="Unassembled WGS sequence"/>
</dbReference>
<comment type="caution">
    <text evidence="8">The sequence shown here is derived from an EMBL/GenBank/DDBJ whole genome shotgun (WGS) entry which is preliminary data.</text>
</comment>
<keyword evidence="9" id="KW-1185">Reference proteome</keyword>
<evidence type="ECO:0000259" key="6">
    <source>
        <dbReference type="Pfam" id="PF07980"/>
    </source>
</evidence>
<dbReference type="InterPro" id="IPR033985">
    <property type="entry name" value="SusD-like_N"/>
</dbReference>
<dbReference type="PROSITE" id="PS51257">
    <property type="entry name" value="PROKAR_LIPOPROTEIN"/>
    <property type="match status" value="1"/>
</dbReference>
<comment type="similarity">
    <text evidence="2">Belongs to the SusD family.</text>
</comment>
<dbReference type="Pfam" id="PF14322">
    <property type="entry name" value="SusD-like_3"/>
    <property type="match status" value="1"/>
</dbReference>
<dbReference type="AlphaFoldDB" id="A0A4V2DCG8"/>
<evidence type="ECO:0000256" key="2">
    <source>
        <dbReference type="ARBA" id="ARBA00006275"/>
    </source>
</evidence>
<keyword evidence="3" id="KW-0732">Signal</keyword>
<dbReference type="SUPFAM" id="SSF48452">
    <property type="entry name" value="TPR-like"/>
    <property type="match status" value="1"/>
</dbReference>
<comment type="subcellular location">
    <subcellularLocation>
        <location evidence="1">Cell outer membrane</location>
    </subcellularLocation>
</comment>
<evidence type="ECO:0000256" key="3">
    <source>
        <dbReference type="ARBA" id="ARBA00022729"/>
    </source>
</evidence>
<evidence type="ECO:0000313" key="8">
    <source>
        <dbReference type="EMBL" id="RZF61438.1"/>
    </source>
</evidence>
<keyword evidence="5" id="KW-0998">Cell outer membrane</keyword>
<accession>A0A4V2DCG8</accession>
<reference evidence="8 9" key="1">
    <citation type="submission" date="2019-02" db="EMBL/GenBank/DDBJ databases">
        <authorList>
            <person name="Li Y."/>
        </authorList>
    </citation>
    <scope>NUCLEOTIDE SEQUENCE [LARGE SCALE GENOMIC DNA]</scope>
    <source>
        <strain evidence="8 9">30C10-4-7</strain>
    </source>
</reference>